<proteinExistence type="predicted"/>
<gene>
    <name evidence="1" type="ORF">OAUR00152_LOCUS34570</name>
</gene>
<sequence>MSLCAIQFNAKKASIQLGSMSRAEDAEFGALIPQWRGRAYFSERLQSCDTKTPWKVLSLVPGSQYCAGDKDNMFSFCRMKLLQSISTNLNLCCDCLQKATRSLPTVGATKHFLLS</sequence>
<protein>
    <submittedName>
        <fullName evidence="1">Uncharacterized protein</fullName>
    </submittedName>
</protein>
<accession>A0A7S4NAR7</accession>
<name>A0A7S4NAR7_9STRA</name>
<reference evidence="1" key="1">
    <citation type="submission" date="2021-01" db="EMBL/GenBank/DDBJ databases">
        <authorList>
            <person name="Corre E."/>
            <person name="Pelletier E."/>
            <person name="Niang G."/>
            <person name="Scheremetjew M."/>
            <person name="Finn R."/>
            <person name="Kale V."/>
            <person name="Holt S."/>
            <person name="Cochrane G."/>
            <person name="Meng A."/>
            <person name="Brown T."/>
            <person name="Cohen L."/>
        </authorList>
    </citation>
    <scope>NUCLEOTIDE SEQUENCE</scope>
    <source>
        <strain evidence="1">Isolate 1302-5</strain>
    </source>
</reference>
<dbReference type="AlphaFoldDB" id="A0A7S4NAR7"/>
<organism evidence="1">
    <name type="scientific">Odontella aurita</name>
    <dbReference type="NCBI Taxonomy" id="265563"/>
    <lineage>
        <taxon>Eukaryota</taxon>
        <taxon>Sar</taxon>
        <taxon>Stramenopiles</taxon>
        <taxon>Ochrophyta</taxon>
        <taxon>Bacillariophyta</taxon>
        <taxon>Mediophyceae</taxon>
        <taxon>Biddulphiophycidae</taxon>
        <taxon>Eupodiscales</taxon>
        <taxon>Odontellaceae</taxon>
        <taxon>Odontella</taxon>
    </lineage>
</organism>
<dbReference type="EMBL" id="HBKQ01050117">
    <property type="protein sequence ID" value="CAE2275498.1"/>
    <property type="molecule type" value="Transcribed_RNA"/>
</dbReference>
<evidence type="ECO:0000313" key="1">
    <source>
        <dbReference type="EMBL" id="CAE2275498.1"/>
    </source>
</evidence>